<dbReference type="InterPro" id="IPR019949">
    <property type="entry name" value="CmoO-like"/>
</dbReference>
<evidence type="ECO:0000313" key="4">
    <source>
        <dbReference type="Proteomes" id="UP001225072"/>
    </source>
</evidence>
<dbReference type="Proteomes" id="UP001225072">
    <property type="component" value="Unassembled WGS sequence"/>
</dbReference>
<sequence length="334" mass="37353">MKNFELSVLDLAPVKQGKTIHDTFQDSLSLANFAENLNYKRFWLAEHHNMESIASSATSVLIGFIANGTKKIRVGSGGIMLPNHSSLVIAEQFGTLESLFPGRIDLGLGRAPGTDGLTAQALGRNPMTINEQFPRQILELQTYFSKENSDAMVRAIPGEGLDIPLYILGSSTDSAWLAAELGLPYAFAGHFAPEQMEMAFKIYRQQFRPSRQLKQPYVIACVNGIAASTSEEARAISTTLYQAFINIIRNDRKPFAPPVKDMDDIWSPMEKSMVLQKLKYTLIGDQAEIEEQLQSFQEKFEVDELMVNAHIYDHQKRLESYHIFSEAKNSVLGV</sequence>
<comment type="caution">
    <text evidence="3">The sequence shown here is derived from an EMBL/GenBank/DDBJ whole genome shotgun (WGS) entry which is preliminary data.</text>
</comment>
<evidence type="ECO:0000256" key="1">
    <source>
        <dbReference type="ARBA" id="ARBA00007789"/>
    </source>
</evidence>
<accession>A0ABU0TMC3</accession>
<dbReference type="Gene3D" id="3.20.20.30">
    <property type="entry name" value="Luciferase-like domain"/>
    <property type="match status" value="1"/>
</dbReference>
<reference evidence="3 4" key="1">
    <citation type="submission" date="2023-07" db="EMBL/GenBank/DDBJ databases">
        <title>Functional and genomic diversity of the sorghum phyllosphere microbiome.</title>
        <authorList>
            <person name="Shade A."/>
        </authorList>
    </citation>
    <scope>NUCLEOTIDE SEQUENCE [LARGE SCALE GENOMIC DNA]</scope>
    <source>
        <strain evidence="3 4">SORGH_AS_1064</strain>
    </source>
</reference>
<proteinExistence type="predicted"/>
<evidence type="ECO:0000313" key="3">
    <source>
        <dbReference type="EMBL" id="MDQ1097430.1"/>
    </source>
</evidence>
<protein>
    <submittedName>
        <fullName evidence="3">Luciferase family oxidoreductase group 1</fullName>
    </submittedName>
</protein>
<dbReference type="RefSeq" id="WP_307450934.1">
    <property type="nucleotide sequence ID" value="NZ_JAUTAL010000001.1"/>
</dbReference>
<organism evidence="3 4">
    <name type="scientific">Chryseobacterium camelliae</name>
    <dbReference type="NCBI Taxonomy" id="1265445"/>
    <lineage>
        <taxon>Bacteria</taxon>
        <taxon>Pseudomonadati</taxon>
        <taxon>Bacteroidota</taxon>
        <taxon>Flavobacteriia</taxon>
        <taxon>Flavobacteriales</taxon>
        <taxon>Weeksellaceae</taxon>
        <taxon>Chryseobacterium group</taxon>
        <taxon>Chryseobacterium</taxon>
    </lineage>
</organism>
<dbReference type="EMBL" id="JAUTAL010000001">
    <property type="protein sequence ID" value="MDQ1097430.1"/>
    <property type="molecule type" value="Genomic_DNA"/>
</dbReference>
<dbReference type="CDD" id="cd00347">
    <property type="entry name" value="Flavin_utilizing_monoxygenases"/>
    <property type="match status" value="1"/>
</dbReference>
<dbReference type="NCBIfam" id="TIGR03558">
    <property type="entry name" value="oxido_grp_1"/>
    <property type="match status" value="1"/>
</dbReference>
<dbReference type="InterPro" id="IPR011251">
    <property type="entry name" value="Luciferase-like_dom"/>
</dbReference>
<dbReference type="Pfam" id="PF00296">
    <property type="entry name" value="Bac_luciferase"/>
    <property type="match status" value="1"/>
</dbReference>
<dbReference type="InterPro" id="IPR050766">
    <property type="entry name" value="Bact_Lucif_Oxidored"/>
</dbReference>
<dbReference type="PANTHER" id="PTHR30137:SF6">
    <property type="entry name" value="LUCIFERASE-LIKE MONOOXYGENASE"/>
    <property type="match status" value="1"/>
</dbReference>
<gene>
    <name evidence="3" type="ORF">QE404_002577</name>
</gene>
<dbReference type="PANTHER" id="PTHR30137">
    <property type="entry name" value="LUCIFERASE-LIKE MONOOXYGENASE"/>
    <property type="match status" value="1"/>
</dbReference>
<comment type="similarity">
    <text evidence="1">To bacterial alkanal monooxygenase alpha and beta chains.</text>
</comment>
<keyword evidence="4" id="KW-1185">Reference proteome</keyword>
<dbReference type="InterPro" id="IPR036661">
    <property type="entry name" value="Luciferase-like_sf"/>
</dbReference>
<evidence type="ECO:0000259" key="2">
    <source>
        <dbReference type="Pfam" id="PF00296"/>
    </source>
</evidence>
<feature type="domain" description="Luciferase-like" evidence="2">
    <location>
        <begin position="19"/>
        <end position="298"/>
    </location>
</feature>
<name>A0ABU0TMC3_9FLAO</name>
<dbReference type="SUPFAM" id="SSF51679">
    <property type="entry name" value="Bacterial luciferase-like"/>
    <property type="match status" value="1"/>
</dbReference>